<gene>
    <name evidence="2" type="ORF">PG993_006280</name>
</gene>
<proteinExistence type="predicted"/>
<dbReference type="EMBL" id="JAQQWK010000005">
    <property type="protein sequence ID" value="KAK8041757.1"/>
    <property type="molecule type" value="Genomic_DNA"/>
</dbReference>
<organism evidence="2 3">
    <name type="scientific">Apiospora rasikravindrae</name>
    <dbReference type="NCBI Taxonomy" id="990691"/>
    <lineage>
        <taxon>Eukaryota</taxon>
        <taxon>Fungi</taxon>
        <taxon>Dikarya</taxon>
        <taxon>Ascomycota</taxon>
        <taxon>Pezizomycotina</taxon>
        <taxon>Sordariomycetes</taxon>
        <taxon>Xylariomycetidae</taxon>
        <taxon>Amphisphaeriales</taxon>
        <taxon>Apiosporaceae</taxon>
        <taxon>Apiospora</taxon>
    </lineage>
</organism>
<name>A0ABR1T593_9PEZI</name>
<accession>A0ABR1T593</accession>
<evidence type="ECO:0000256" key="1">
    <source>
        <dbReference type="SAM" id="MobiDB-lite"/>
    </source>
</evidence>
<sequence>MTRPRLAGRVLRGGLTLTPSTQGHHHLHRRLFPRPKEVHQDPAPRVVPPGRPKGFENAKPALFRGRGYTGAYVSDVRRGLQG</sequence>
<reference evidence="2 3" key="1">
    <citation type="submission" date="2023-01" db="EMBL/GenBank/DDBJ databases">
        <title>Analysis of 21 Apiospora genomes using comparative genomics revels a genus with tremendous synthesis potential of carbohydrate active enzymes and secondary metabolites.</title>
        <authorList>
            <person name="Sorensen T."/>
        </authorList>
    </citation>
    <scope>NUCLEOTIDE SEQUENCE [LARGE SCALE GENOMIC DNA]</scope>
    <source>
        <strain evidence="2 3">CBS 33761</strain>
    </source>
</reference>
<keyword evidence="3" id="KW-1185">Reference proteome</keyword>
<comment type="caution">
    <text evidence="2">The sequence shown here is derived from an EMBL/GenBank/DDBJ whole genome shotgun (WGS) entry which is preliminary data.</text>
</comment>
<evidence type="ECO:0000313" key="2">
    <source>
        <dbReference type="EMBL" id="KAK8041757.1"/>
    </source>
</evidence>
<evidence type="ECO:0000313" key="3">
    <source>
        <dbReference type="Proteomes" id="UP001444661"/>
    </source>
</evidence>
<dbReference type="Proteomes" id="UP001444661">
    <property type="component" value="Unassembled WGS sequence"/>
</dbReference>
<feature type="region of interest" description="Disordered" evidence="1">
    <location>
        <begin position="36"/>
        <end position="59"/>
    </location>
</feature>
<protein>
    <submittedName>
        <fullName evidence="2">Uncharacterized protein</fullName>
    </submittedName>
</protein>